<protein>
    <submittedName>
        <fullName evidence="4">Fibronectin type III domain-containing protein</fullName>
    </submittedName>
</protein>
<dbReference type="Gene3D" id="2.60.40.10">
    <property type="entry name" value="Immunoglobulins"/>
    <property type="match status" value="1"/>
</dbReference>
<dbReference type="EMBL" id="CP099468">
    <property type="protein sequence ID" value="USQ85752.1"/>
    <property type="molecule type" value="Genomic_DNA"/>
</dbReference>
<evidence type="ECO:0000313" key="4">
    <source>
        <dbReference type="EMBL" id="USQ85752.1"/>
    </source>
</evidence>
<sequence length="158" mass="16202">MLDDAPFTEAALADTQDLAPLVQSWIDEQAGEGFAVRLPATDTASAVSYHSSRSTDPAKRPQLVITYVAPTAPGAPQDLRVTAGDGGLLATWNPPLDLGSSTDGAEYTVVVTKPDGSEAARAATTRDAHLVVDGLKNGTGHRVTVTARTVHGAGPGTA</sequence>
<keyword evidence="1" id="KW-0378">Hydrolase</keyword>
<dbReference type="InterPro" id="IPR013783">
    <property type="entry name" value="Ig-like_fold"/>
</dbReference>
<evidence type="ECO:0000256" key="2">
    <source>
        <dbReference type="ARBA" id="ARBA00023326"/>
    </source>
</evidence>
<feature type="domain" description="Fibronectin type-III" evidence="3">
    <location>
        <begin position="72"/>
        <end position="158"/>
    </location>
</feature>
<evidence type="ECO:0000259" key="3">
    <source>
        <dbReference type="PROSITE" id="PS50853"/>
    </source>
</evidence>
<evidence type="ECO:0000256" key="1">
    <source>
        <dbReference type="ARBA" id="ARBA00023295"/>
    </source>
</evidence>
<evidence type="ECO:0000313" key="5">
    <source>
        <dbReference type="Proteomes" id="UP001056374"/>
    </source>
</evidence>
<dbReference type="CDD" id="cd00063">
    <property type="entry name" value="FN3"/>
    <property type="match status" value="1"/>
</dbReference>
<accession>A0ABY4ZBQ4</accession>
<dbReference type="InterPro" id="IPR036116">
    <property type="entry name" value="FN3_sf"/>
</dbReference>
<keyword evidence="2" id="KW-0624">Polysaccharide degradation</keyword>
<dbReference type="InterPro" id="IPR003961">
    <property type="entry name" value="FN3_dom"/>
</dbReference>
<dbReference type="Pfam" id="PF00041">
    <property type="entry name" value="fn3"/>
    <property type="match status" value="1"/>
</dbReference>
<dbReference type="RefSeq" id="WP_252551004.1">
    <property type="nucleotide sequence ID" value="NZ_CP099468.1"/>
</dbReference>
<name>A0ABY4ZBQ4_9ACTN</name>
<dbReference type="SMART" id="SM00060">
    <property type="entry name" value="FN3"/>
    <property type="match status" value="1"/>
</dbReference>
<organism evidence="4 5">
    <name type="scientific">Streptomyces phaeoluteigriseus</name>
    <dbReference type="NCBI Taxonomy" id="114686"/>
    <lineage>
        <taxon>Bacteria</taxon>
        <taxon>Bacillati</taxon>
        <taxon>Actinomycetota</taxon>
        <taxon>Actinomycetes</taxon>
        <taxon>Kitasatosporales</taxon>
        <taxon>Streptomycetaceae</taxon>
        <taxon>Streptomyces</taxon>
        <taxon>Streptomyces aurantiacus group</taxon>
    </lineage>
</organism>
<proteinExistence type="predicted"/>
<keyword evidence="2" id="KW-0119">Carbohydrate metabolism</keyword>
<dbReference type="Proteomes" id="UP001056374">
    <property type="component" value="Chromosome"/>
</dbReference>
<keyword evidence="5" id="KW-1185">Reference proteome</keyword>
<dbReference type="SUPFAM" id="SSF49265">
    <property type="entry name" value="Fibronectin type III"/>
    <property type="match status" value="1"/>
</dbReference>
<reference evidence="4" key="1">
    <citation type="submission" date="2022-06" db="EMBL/GenBank/DDBJ databases">
        <title>Complete genome sequence of soil microorganisms Streptomyces sp. Qhu-M197 isolated from Alpine meadows habitats on the Tibetan Plateau.</title>
        <authorList>
            <person name="Zhang B."/>
            <person name="Xiang X."/>
            <person name="Fan J."/>
        </authorList>
    </citation>
    <scope>NUCLEOTIDE SEQUENCE</scope>
    <source>
        <strain evidence="4">Qhu-M197</strain>
    </source>
</reference>
<keyword evidence="1" id="KW-0326">Glycosidase</keyword>
<dbReference type="PROSITE" id="PS50853">
    <property type="entry name" value="FN3"/>
    <property type="match status" value="1"/>
</dbReference>
<gene>
    <name evidence="4" type="ORF">NFX46_19495</name>
</gene>